<evidence type="ECO:0000313" key="10">
    <source>
        <dbReference type="Proteomes" id="UP000466345"/>
    </source>
</evidence>
<sequence length="177" mass="19703">MGLDFEEYARGAQRRLYRTAYLLCGDPENARDLTQSTLARLFQYWHRASRADNVDAYACTVLTRLYLTERRRGLRTLLAHRRIDPAPAPERPELRVTLLAALAGLPPRARAMVVLRYWDDLSVETVAGLLGCSASTVKSQCSRALGRLREQLGEGDSWSGRGAAGQPRNRCGGRAEG</sequence>
<feature type="domain" description="RNA polymerase sigma-70 region 2" evidence="7">
    <location>
        <begin position="13"/>
        <end position="73"/>
    </location>
</feature>
<keyword evidence="3" id="KW-0731">Sigma factor</keyword>
<organism evidence="9 10">
    <name type="scientific">Streptomyces smaragdinus</name>
    <dbReference type="NCBI Taxonomy" id="2585196"/>
    <lineage>
        <taxon>Bacteria</taxon>
        <taxon>Bacillati</taxon>
        <taxon>Actinomycetota</taxon>
        <taxon>Actinomycetes</taxon>
        <taxon>Kitasatosporales</taxon>
        <taxon>Streptomycetaceae</taxon>
        <taxon>Streptomyces</taxon>
    </lineage>
</organism>
<feature type="region of interest" description="Disordered" evidence="6">
    <location>
        <begin position="154"/>
        <end position="177"/>
    </location>
</feature>
<dbReference type="NCBIfam" id="TIGR02937">
    <property type="entry name" value="sigma70-ECF"/>
    <property type="match status" value="1"/>
</dbReference>
<comment type="similarity">
    <text evidence="1">Belongs to the sigma-70 factor family. ECF subfamily.</text>
</comment>
<keyword evidence="10" id="KW-1185">Reference proteome</keyword>
<dbReference type="PANTHER" id="PTHR43133:SF50">
    <property type="entry name" value="ECF RNA POLYMERASE SIGMA FACTOR SIGM"/>
    <property type="match status" value="1"/>
</dbReference>
<dbReference type="RefSeq" id="WP_153456497.1">
    <property type="nucleotide sequence ID" value="NZ_WEGJ01000037.1"/>
</dbReference>
<evidence type="ECO:0000256" key="1">
    <source>
        <dbReference type="ARBA" id="ARBA00010641"/>
    </source>
</evidence>
<proteinExistence type="inferred from homology"/>
<dbReference type="InterPro" id="IPR039425">
    <property type="entry name" value="RNA_pol_sigma-70-like"/>
</dbReference>
<protein>
    <submittedName>
        <fullName evidence="9">RNA polymerase sigma-E factor</fullName>
    </submittedName>
</protein>
<dbReference type="Proteomes" id="UP000466345">
    <property type="component" value="Unassembled WGS sequence"/>
</dbReference>
<dbReference type="SUPFAM" id="SSF88659">
    <property type="entry name" value="Sigma3 and sigma4 domains of RNA polymerase sigma factors"/>
    <property type="match status" value="1"/>
</dbReference>
<dbReference type="GO" id="GO:0016987">
    <property type="term" value="F:sigma factor activity"/>
    <property type="evidence" value="ECO:0007669"/>
    <property type="project" value="UniProtKB-KW"/>
</dbReference>
<evidence type="ECO:0000259" key="7">
    <source>
        <dbReference type="Pfam" id="PF04542"/>
    </source>
</evidence>
<dbReference type="GO" id="GO:0003677">
    <property type="term" value="F:DNA binding"/>
    <property type="evidence" value="ECO:0007669"/>
    <property type="project" value="UniProtKB-KW"/>
</dbReference>
<dbReference type="SUPFAM" id="SSF88946">
    <property type="entry name" value="Sigma2 domain of RNA polymerase sigma factors"/>
    <property type="match status" value="1"/>
</dbReference>
<reference evidence="9 10" key="1">
    <citation type="submission" date="2019-10" db="EMBL/GenBank/DDBJ databases">
        <title>Streptomyces smaragdinus sp. nov. and Streptomyces fabii sp. nov., isolated from the gut of fungus growing-termite Macrotermes natalensis.</title>
        <authorList>
            <person name="Schwitalla J."/>
            <person name="Benndorf R."/>
            <person name="Martin K."/>
            <person name="De Beer W."/>
            <person name="Kaster A.-K."/>
            <person name="Vollmers J."/>
            <person name="Poulsen M."/>
            <person name="Beemelmanns C."/>
        </authorList>
    </citation>
    <scope>NUCLEOTIDE SEQUENCE [LARGE SCALE GENOMIC DNA]</scope>
    <source>
        <strain evidence="9 10">RB5</strain>
    </source>
</reference>
<evidence type="ECO:0000256" key="6">
    <source>
        <dbReference type="SAM" id="MobiDB-lite"/>
    </source>
</evidence>
<dbReference type="Pfam" id="PF04542">
    <property type="entry name" value="Sigma70_r2"/>
    <property type="match status" value="1"/>
</dbReference>
<dbReference type="NCBIfam" id="TIGR02983">
    <property type="entry name" value="SigE-fam_strep"/>
    <property type="match status" value="1"/>
</dbReference>
<dbReference type="InterPro" id="IPR014325">
    <property type="entry name" value="RNA_pol_sigma-E_actinobac"/>
</dbReference>
<evidence type="ECO:0000256" key="2">
    <source>
        <dbReference type="ARBA" id="ARBA00023015"/>
    </source>
</evidence>
<comment type="caution">
    <text evidence="9">The sequence shown here is derived from an EMBL/GenBank/DDBJ whole genome shotgun (WGS) entry which is preliminary data.</text>
</comment>
<dbReference type="InterPro" id="IPR014284">
    <property type="entry name" value="RNA_pol_sigma-70_dom"/>
</dbReference>
<evidence type="ECO:0000256" key="4">
    <source>
        <dbReference type="ARBA" id="ARBA00023125"/>
    </source>
</evidence>
<dbReference type="PANTHER" id="PTHR43133">
    <property type="entry name" value="RNA POLYMERASE ECF-TYPE SIGMA FACTO"/>
    <property type="match status" value="1"/>
</dbReference>
<dbReference type="InterPro" id="IPR013324">
    <property type="entry name" value="RNA_pol_sigma_r3/r4-like"/>
</dbReference>
<dbReference type="AlphaFoldDB" id="A0A7K0CQU1"/>
<name>A0A7K0CQU1_9ACTN</name>
<dbReference type="InterPro" id="IPR013325">
    <property type="entry name" value="RNA_pol_sigma_r2"/>
</dbReference>
<dbReference type="EMBL" id="WEGJ01000037">
    <property type="protein sequence ID" value="MQY15693.1"/>
    <property type="molecule type" value="Genomic_DNA"/>
</dbReference>
<dbReference type="Gene3D" id="1.10.1740.10">
    <property type="match status" value="1"/>
</dbReference>
<dbReference type="InterPro" id="IPR036388">
    <property type="entry name" value="WH-like_DNA-bd_sf"/>
</dbReference>
<evidence type="ECO:0000256" key="5">
    <source>
        <dbReference type="ARBA" id="ARBA00023163"/>
    </source>
</evidence>
<accession>A0A7K0CQU1</accession>
<keyword evidence="2" id="KW-0805">Transcription regulation</keyword>
<evidence type="ECO:0000313" key="9">
    <source>
        <dbReference type="EMBL" id="MQY15693.1"/>
    </source>
</evidence>
<keyword evidence="4" id="KW-0238">DNA-binding</keyword>
<dbReference type="GO" id="GO:0006352">
    <property type="term" value="P:DNA-templated transcription initiation"/>
    <property type="evidence" value="ECO:0007669"/>
    <property type="project" value="InterPro"/>
</dbReference>
<evidence type="ECO:0000256" key="3">
    <source>
        <dbReference type="ARBA" id="ARBA00023082"/>
    </source>
</evidence>
<dbReference type="OrthoDB" id="3783006at2"/>
<gene>
    <name evidence="9" type="primary">sigE_5</name>
    <name evidence="9" type="ORF">SRB5_58810</name>
</gene>
<keyword evidence="5" id="KW-0804">Transcription</keyword>
<dbReference type="CDD" id="cd06171">
    <property type="entry name" value="Sigma70_r4"/>
    <property type="match status" value="1"/>
</dbReference>
<evidence type="ECO:0000259" key="8">
    <source>
        <dbReference type="Pfam" id="PF08281"/>
    </source>
</evidence>
<dbReference type="InterPro" id="IPR013249">
    <property type="entry name" value="RNA_pol_sigma70_r4_t2"/>
</dbReference>
<dbReference type="Pfam" id="PF08281">
    <property type="entry name" value="Sigma70_r4_2"/>
    <property type="match status" value="1"/>
</dbReference>
<feature type="domain" description="RNA polymerase sigma factor 70 region 4 type 2" evidence="8">
    <location>
        <begin position="97"/>
        <end position="148"/>
    </location>
</feature>
<dbReference type="InterPro" id="IPR007627">
    <property type="entry name" value="RNA_pol_sigma70_r2"/>
</dbReference>
<dbReference type="Gene3D" id="1.10.10.10">
    <property type="entry name" value="Winged helix-like DNA-binding domain superfamily/Winged helix DNA-binding domain"/>
    <property type="match status" value="1"/>
</dbReference>